<dbReference type="AlphaFoldDB" id="A0A3P8HL01"/>
<name>A0A3P8HL01_HELPZ</name>
<evidence type="ECO:0000256" key="1">
    <source>
        <dbReference type="SAM" id="Coils"/>
    </source>
</evidence>
<reference evidence="2" key="1">
    <citation type="submission" date="2018-11" db="EMBL/GenBank/DDBJ databases">
        <authorList>
            <consortium name="Pathogen Informatics"/>
        </authorList>
    </citation>
    <scope>NUCLEOTIDE SEQUENCE [LARGE SCALE GENOMIC DNA]</scope>
</reference>
<dbReference type="EMBL" id="UZAH01036125">
    <property type="protein sequence ID" value="VDP44086.1"/>
    <property type="molecule type" value="Genomic_DNA"/>
</dbReference>
<protein>
    <submittedName>
        <fullName evidence="2">Uncharacterized protein</fullName>
    </submittedName>
</protein>
<dbReference type="OrthoDB" id="5872175at2759"/>
<keyword evidence="1" id="KW-0175">Coiled coil</keyword>
<accession>A0A3P8HL01</accession>
<proteinExistence type="predicted"/>
<evidence type="ECO:0000313" key="2">
    <source>
        <dbReference type="EMBL" id="VDP44086.1"/>
    </source>
</evidence>
<organism evidence="2">
    <name type="scientific">Heligmosomoides polygyrus</name>
    <name type="common">Parasitic roundworm</name>
    <dbReference type="NCBI Taxonomy" id="6339"/>
    <lineage>
        <taxon>Eukaryota</taxon>
        <taxon>Metazoa</taxon>
        <taxon>Ecdysozoa</taxon>
        <taxon>Nematoda</taxon>
        <taxon>Chromadorea</taxon>
        <taxon>Rhabditida</taxon>
        <taxon>Rhabditina</taxon>
        <taxon>Rhabditomorpha</taxon>
        <taxon>Strongyloidea</taxon>
        <taxon>Heligmosomidae</taxon>
        <taxon>Heligmosomoides</taxon>
    </lineage>
</organism>
<sequence length="101" mass="11406">MLRKVNSIESTKKRSSVSWTQCTLVLGVVVAAVAVHLSCYAQLVKEQRNCKDLREQLLLMNELVEKLEVERAAEYQKRLDEASKQIADDMSADIALARKEA</sequence>
<feature type="coiled-coil region" evidence="1">
    <location>
        <begin position="43"/>
        <end position="92"/>
    </location>
</feature>
<gene>
    <name evidence="2" type="ORF">HPBE_LOCUS24287</name>
</gene>